<dbReference type="Gene3D" id="3.50.50.100">
    <property type="match status" value="1"/>
</dbReference>
<accession>A0ABU7FVM6</accession>
<protein>
    <submittedName>
        <fullName evidence="1">Uncharacterized protein</fullName>
    </submittedName>
</protein>
<evidence type="ECO:0000313" key="2">
    <source>
        <dbReference type="Proteomes" id="UP001333996"/>
    </source>
</evidence>
<comment type="caution">
    <text evidence="1">The sequence shown here is derived from an EMBL/GenBank/DDBJ whole genome shotgun (WGS) entry which is preliminary data.</text>
</comment>
<keyword evidence="2" id="KW-1185">Reference proteome</keyword>
<evidence type="ECO:0000313" key="1">
    <source>
        <dbReference type="EMBL" id="MED7828167.1"/>
    </source>
</evidence>
<proteinExistence type="predicted"/>
<sequence>MQSCQHAMHLGKFAGHNVAADVLGLDLAPFVPKAHVTCLDLGPAGEVVTTGWERTVQKTGEQSMSLKCQINSEWIYPSVDDADAILEHADCGGTWSMKAFLA</sequence>
<reference evidence="1" key="1">
    <citation type="submission" date="2024-01" db="EMBL/GenBank/DDBJ databases">
        <title>First draft genome sequence data of TA4-1, the type strain of Gram-positive actinobacterium Streptomyces chiangmaiensis.</title>
        <authorList>
            <person name="Yasawong M."/>
            <person name="Nantapong N."/>
        </authorList>
    </citation>
    <scope>NUCLEOTIDE SEQUENCE</scope>
    <source>
        <strain evidence="1">TA4-1</strain>
    </source>
</reference>
<dbReference type="Proteomes" id="UP001333996">
    <property type="component" value="Unassembled WGS sequence"/>
</dbReference>
<dbReference type="EMBL" id="JAYWVC010000326">
    <property type="protein sequence ID" value="MED7828167.1"/>
    <property type="molecule type" value="Genomic_DNA"/>
</dbReference>
<gene>
    <name evidence="1" type="ORF">VXC91_41405</name>
</gene>
<organism evidence="1 2">
    <name type="scientific">Streptomyces chiangmaiensis</name>
    <dbReference type="NCBI Taxonomy" id="766497"/>
    <lineage>
        <taxon>Bacteria</taxon>
        <taxon>Bacillati</taxon>
        <taxon>Actinomycetota</taxon>
        <taxon>Actinomycetes</taxon>
        <taxon>Kitasatosporales</taxon>
        <taxon>Streptomycetaceae</taxon>
        <taxon>Streptomyces</taxon>
    </lineage>
</organism>
<name>A0ABU7FVM6_9ACTN</name>